<feature type="transmembrane region" description="Helical" evidence="1">
    <location>
        <begin position="43"/>
        <end position="69"/>
    </location>
</feature>
<feature type="transmembrane region" description="Helical" evidence="1">
    <location>
        <begin position="81"/>
        <end position="98"/>
    </location>
</feature>
<keyword evidence="1" id="KW-1133">Transmembrane helix</keyword>
<evidence type="ECO:0000313" key="2">
    <source>
        <dbReference type="Proteomes" id="UP000887540"/>
    </source>
</evidence>
<evidence type="ECO:0000313" key="3">
    <source>
        <dbReference type="WBParaSite" id="ACRNAN_scaffold1512.g18874.t1"/>
    </source>
</evidence>
<keyword evidence="1" id="KW-0472">Membrane</keyword>
<reference evidence="3" key="1">
    <citation type="submission" date="2022-11" db="UniProtKB">
        <authorList>
            <consortium name="WormBaseParasite"/>
        </authorList>
    </citation>
    <scope>IDENTIFICATION</scope>
</reference>
<evidence type="ECO:0000256" key="1">
    <source>
        <dbReference type="SAM" id="Phobius"/>
    </source>
</evidence>
<dbReference type="WBParaSite" id="ACRNAN_scaffold1512.g18874.t1">
    <property type="protein sequence ID" value="ACRNAN_scaffold1512.g18874.t1"/>
    <property type="gene ID" value="ACRNAN_scaffold1512.g18874"/>
</dbReference>
<dbReference type="AlphaFoldDB" id="A0A914CVD0"/>
<protein>
    <submittedName>
        <fullName evidence="3">Uncharacterized protein</fullName>
    </submittedName>
</protein>
<sequence>MIHMGFIELMNMMCLVEFSLTLFNVYFTPLVGKIVSAAWTFDWWMLNFITLILALNRSDVMIGFLSYCFTNKGKEAFFKTILYISYVISFAVFVIYMIPGFQAYNQGLQTETSSRNTCYAYKQDYSNSHHSQASRKWT</sequence>
<keyword evidence="1" id="KW-0812">Transmembrane</keyword>
<proteinExistence type="predicted"/>
<organism evidence="2 3">
    <name type="scientific">Acrobeloides nanus</name>
    <dbReference type="NCBI Taxonomy" id="290746"/>
    <lineage>
        <taxon>Eukaryota</taxon>
        <taxon>Metazoa</taxon>
        <taxon>Ecdysozoa</taxon>
        <taxon>Nematoda</taxon>
        <taxon>Chromadorea</taxon>
        <taxon>Rhabditida</taxon>
        <taxon>Tylenchina</taxon>
        <taxon>Cephalobomorpha</taxon>
        <taxon>Cephaloboidea</taxon>
        <taxon>Cephalobidae</taxon>
        <taxon>Acrobeloides</taxon>
    </lineage>
</organism>
<name>A0A914CVD0_9BILA</name>
<accession>A0A914CVD0</accession>
<feature type="transmembrane region" description="Helical" evidence="1">
    <location>
        <begin position="12"/>
        <end position="31"/>
    </location>
</feature>
<keyword evidence="2" id="KW-1185">Reference proteome</keyword>
<dbReference type="Proteomes" id="UP000887540">
    <property type="component" value="Unplaced"/>
</dbReference>